<evidence type="ECO:0000313" key="1">
    <source>
        <dbReference type="EMBL" id="EGD47113.1"/>
    </source>
</evidence>
<proteinExistence type="predicted"/>
<keyword evidence="2" id="KW-1185">Reference proteome</keyword>
<name>F1TEE7_9FIRM</name>
<evidence type="ECO:0000313" key="2">
    <source>
        <dbReference type="Proteomes" id="UP000003860"/>
    </source>
</evidence>
<reference evidence="1" key="1">
    <citation type="submission" date="2009-07" db="EMBL/GenBank/DDBJ databases">
        <authorList>
            <consortium name="US DOE Joint Genome Institute (JGI-PGF)"/>
            <person name="Lucas S."/>
            <person name="Copeland A."/>
            <person name="Lapidus A."/>
            <person name="Glavina del Rio T."/>
            <person name="Tice H."/>
            <person name="Bruce D."/>
            <person name="Goodwin L."/>
            <person name="Pitluck S."/>
            <person name="Larimer F."/>
            <person name="Land M.L."/>
            <person name="Mouttaki H."/>
            <person name="He Z."/>
            <person name="Zhou J."/>
            <person name="Hemme C.L."/>
        </authorList>
    </citation>
    <scope>NUCLEOTIDE SEQUENCE</scope>
    <source>
        <strain evidence="1">DSM 2782</strain>
    </source>
</reference>
<sequence>MDNNYLKSERGIEIAKHFTNAELDTIRQALEHLADAHIKQANQIRYTSGSDINTEYEQKQRERAKLIRILTLDFLI</sequence>
<gene>
    <name evidence="1" type="ORF">Cpap_1505</name>
</gene>
<dbReference type="EMBL" id="ACXX02000009">
    <property type="protein sequence ID" value="EGD47113.1"/>
    <property type="molecule type" value="Genomic_DNA"/>
</dbReference>
<dbReference type="STRING" id="588581.Cpap_1505"/>
<accession>F1TEE7</accession>
<dbReference type="Proteomes" id="UP000003860">
    <property type="component" value="Unassembled WGS sequence"/>
</dbReference>
<dbReference type="RefSeq" id="WP_004620139.1">
    <property type="nucleotide sequence ID" value="NZ_ACXX02000009.1"/>
</dbReference>
<comment type="caution">
    <text evidence="1">The sequence shown here is derived from an EMBL/GenBank/DDBJ whole genome shotgun (WGS) entry which is preliminary data.</text>
</comment>
<protein>
    <submittedName>
        <fullName evidence="1">Uncharacterized protein</fullName>
    </submittedName>
</protein>
<organism evidence="1 2">
    <name type="scientific">Ruminiclostridium papyrosolvens DSM 2782</name>
    <dbReference type="NCBI Taxonomy" id="588581"/>
    <lineage>
        <taxon>Bacteria</taxon>
        <taxon>Bacillati</taxon>
        <taxon>Bacillota</taxon>
        <taxon>Clostridia</taxon>
        <taxon>Eubacteriales</taxon>
        <taxon>Oscillospiraceae</taxon>
        <taxon>Ruminiclostridium</taxon>
    </lineage>
</organism>
<dbReference type="AlphaFoldDB" id="F1TEE7"/>
<reference evidence="1" key="2">
    <citation type="submission" date="2011-01" db="EMBL/GenBank/DDBJ databases">
        <title>The Non-contiguous Finished genome of Clostridium papyrosolvens.</title>
        <authorList>
            <person name="Lucas S."/>
            <person name="Copeland A."/>
            <person name="Lapidus A."/>
            <person name="Cheng J.-F."/>
            <person name="Goodwin L."/>
            <person name="Pitluck S."/>
            <person name="Misra M."/>
            <person name="Chertkov O."/>
            <person name="Detter J.C."/>
            <person name="Han C."/>
            <person name="Tapia R."/>
            <person name="Land M."/>
            <person name="Hauser L."/>
            <person name="Kyrpides N."/>
            <person name="Ivanova N."/>
            <person name="Pagani I."/>
            <person name="Mouttaki H."/>
            <person name="He Z."/>
            <person name="Zhou J."/>
            <person name="Hemme C.L."/>
            <person name="Woyke T."/>
        </authorList>
    </citation>
    <scope>NUCLEOTIDE SEQUENCE [LARGE SCALE GENOMIC DNA]</scope>
    <source>
        <strain evidence="1">DSM 2782</strain>
    </source>
</reference>